<keyword evidence="6" id="KW-0863">Zinc-finger</keyword>
<dbReference type="GO" id="GO:0048813">
    <property type="term" value="P:dendrite morphogenesis"/>
    <property type="evidence" value="ECO:0007669"/>
    <property type="project" value="UniProtKB-ARBA"/>
</dbReference>
<dbReference type="InterPro" id="IPR051095">
    <property type="entry name" value="Dros_DevTransReg"/>
</dbReference>
<dbReference type="CDD" id="cd18315">
    <property type="entry name" value="BTB_POZ_BAB-like"/>
    <property type="match status" value="1"/>
</dbReference>
<name>A0A9P0A0A7_BEMTA</name>
<reference evidence="10" key="1">
    <citation type="submission" date="2021-12" db="EMBL/GenBank/DDBJ databases">
        <authorList>
            <person name="King R."/>
        </authorList>
    </citation>
    <scope>NUCLEOTIDE SEQUENCE</scope>
</reference>
<dbReference type="AlphaFoldDB" id="A0A9P0A0A7"/>
<dbReference type="PROSITE" id="PS50097">
    <property type="entry name" value="BTB"/>
    <property type="match status" value="1"/>
</dbReference>
<organism evidence="10 11">
    <name type="scientific">Bemisia tabaci</name>
    <name type="common">Sweetpotato whitefly</name>
    <name type="synonym">Aleurodes tabaci</name>
    <dbReference type="NCBI Taxonomy" id="7038"/>
    <lineage>
        <taxon>Eukaryota</taxon>
        <taxon>Metazoa</taxon>
        <taxon>Ecdysozoa</taxon>
        <taxon>Arthropoda</taxon>
        <taxon>Hexapoda</taxon>
        <taxon>Insecta</taxon>
        <taxon>Pterygota</taxon>
        <taxon>Neoptera</taxon>
        <taxon>Paraneoptera</taxon>
        <taxon>Hemiptera</taxon>
        <taxon>Sternorrhyncha</taxon>
        <taxon>Aleyrodoidea</taxon>
        <taxon>Aleyrodidae</taxon>
        <taxon>Aleyrodinae</taxon>
        <taxon>Bemisia</taxon>
    </lineage>
</organism>
<gene>
    <name evidence="10" type="ORF">BEMITA_LOCUS1221</name>
</gene>
<evidence type="ECO:0000256" key="3">
    <source>
        <dbReference type="ARBA" id="ARBA00022723"/>
    </source>
</evidence>
<keyword evidence="6" id="KW-0862">Zinc</keyword>
<dbReference type="OrthoDB" id="10261408at2759"/>
<feature type="region of interest" description="Disordered" evidence="7">
    <location>
        <begin position="554"/>
        <end position="584"/>
    </location>
</feature>
<evidence type="ECO:0000259" key="9">
    <source>
        <dbReference type="PROSITE" id="PS50157"/>
    </source>
</evidence>
<evidence type="ECO:0000313" key="11">
    <source>
        <dbReference type="Proteomes" id="UP001152759"/>
    </source>
</evidence>
<dbReference type="SMART" id="SM00225">
    <property type="entry name" value="BTB"/>
    <property type="match status" value="1"/>
</dbReference>
<keyword evidence="11" id="KW-1185">Reference proteome</keyword>
<feature type="region of interest" description="Disordered" evidence="7">
    <location>
        <begin position="122"/>
        <end position="196"/>
    </location>
</feature>
<evidence type="ECO:0000256" key="2">
    <source>
        <dbReference type="ARBA" id="ARBA00022473"/>
    </source>
</evidence>
<dbReference type="GO" id="GO:0007423">
    <property type="term" value="P:sensory organ development"/>
    <property type="evidence" value="ECO:0007669"/>
    <property type="project" value="UniProtKB-ARBA"/>
</dbReference>
<feature type="domain" description="C2H2-type" evidence="9">
    <location>
        <begin position="359"/>
        <end position="387"/>
    </location>
</feature>
<dbReference type="Proteomes" id="UP001152759">
    <property type="component" value="Chromosome 1"/>
</dbReference>
<keyword evidence="5" id="KW-0539">Nucleus</keyword>
<proteinExistence type="predicted"/>
<feature type="compositionally biased region" description="Basic and acidic residues" evidence="7">
    <location>
        <begin position="266"/>
        <end position="278"/>
    </location>
</feature>
<dbReference type="KEGG" id="btab:109038862"/>
<dbReference type="PROSITE" id="PS00028">
    <property type="entry name" value="ZINC_FINGER_C2H2_1"/>
    <property type="match status" value="1"/>
</dbReference>
<accession>A0A9P0A0A7</accession>
<evidence type="ECO:0000256" key="7">
    <source>
        <dbReference type="SAM" id="MobiDB-lite"/>
    </source>
</evidence>
<dbReference type="InterPro" id="IPR000210">
    <property type="entry name" value="BTB/POZ_dom"/>
</dbReference>
<dbReference type="SUPFAM" id="SSF57667">
    <property type="entry name" value="beta-beta-alpha zinc fingers"/>
    <property type="match status" value="1"/>
</dbReference>
<keyword evidence="2" id="KW-0217">Developmental protein</keyword>
<evidence type="ECO:0000259" key="8">
    <source>
        <dbReference type="PROSITE" id="PS50097"/>
    </source>
</evidence>
<dbReference type="InterPro" id="IPR036236">
    <property type="entry name" value="Znf_C2H2_sf"/>
</dbReference>
<feature type="domain" description="BTB" evidence="8">
    <location>
        <begin position="36"/>
        <end position="101"/>
    </location>
</feature>
<dbReference type="InterPro" id="IPR013087">
    <property type="entry name" value="Znf_C2H2_type"/>
</dbReference>
<evidence type="ECO:0000256" key="6">
    <source>
        <dbReference type="PROSITE-ProRule" id="PRU00042"/>
    </source>
</evidence>
<feature type="compositionally biased region" description="Low complexity" evidence="7">
    <location>
        <begin position="284"/>
        <end position="300"/>
    </location>
</feature>
<dbReference type="SUPFAM" id="SSF54695">
    <property type="entry name" value="POZ domain"/>
    <property type="match status" value="1"/>
</dbReference>
<dbReference type="InterPro" id="IPR011333">
    <property type="entry name" value="SKP1/BTB/POZ_sf"/>
</dbReference>
<dbReference type="SMART" id="SM00355">
    <property type="entry name" value="ZnF_C2H2"/>
    <property type="match status" value="2"/>
</dbReference>
<keyword evidence="4" id="KW-0677">Repeat</keyword>
<feature type="compositionally biased region" description="Low complexity" evidence="7">
    <location>
        <begin position="170"/>
        <end position="196"/>
    </location>
</feature>
<dbReference type="EMBL" id="OU963862">
    <property type="protein sequence ID" value="CAH0381586.1"/>
    <property type="molecule type" value="Genomic_DNA"/>
</dbReference>
<dbReference type="Gene3D" id="3.30.710.10">
    <property type="entry name" value="Potassium Channel Kv1.1, Chain A"/>
    <property type="match status" value="1"/>
</dbReference>
<evidence type="ECO:0008006" key="12">
    <source>
        <dbReference type="Google" id="ProtNLM"/>
    </source>
</evidence>
<dbReference type="Pfam" id="PF00651">
    <property type="entry name" value="BTB"/>
    <property type="match status" value="1"/>
</dbReference>
<evidence type="ECO:0000256" key="5">
    <source>
        <dbReference type="ARBA" id="ARBA00023242"/>
    </source>
</evidence>
<feature type="region of interest" description="Disordered" evidence="7">
    <location>
        <begin position="227"/>
        <end position="313"/>
    </location>
</feature>
<dbReference type="GO" id="GO:0061061">
    <property type="term" value="P:muscle structure development"/>
    <property type="evidence" value="ECO:0007669"/>
    <property type="project" value="UniProtKB-ARBA"/>
</dbReference>
<feature type="compositionally biased region" description="Polar residues" evidence="7">
    <location>
        <begin position="227"/>
        <end position="244"/>
    </location>
</feature>
<dbReference type="Pfam" id="PF00096">
    <property type="entry name" value="zf-C2H2"/>
    <property type="match status" value="1"/>
</dbReference>
<protein>
    <recommendedName>
        <fullName evidence="12">Protein abrupt</fullName>
    </recommendedName>
</protein>
<evidence type="ECO:0000256" key="4">
    <source>
        <dbReference type="ARBA" id="ARBA00022737"/>
    </source>
</evidence>
<comment type="subcellular location">
    <subcellularLocation>
        <location evidence="1">Nucleus</location>
    </subcellularLocation>
</comment>
<dbReference type="FunFam" id="3.30.710.10:FF:000118">
    <property type="entry name" value="Abrupt, isoform B"/>
    <property type="match status" value="1"/>
</dbReference>
<feature type="compositionally biased region" description="Polar residues" evidence="7">
    <location>
        <begin position="304"/>
        <end position="313"/>
    </location>
</feature>
<keyword evidence="3" id="KW-0479">Metal-binding</keyword>
<feature type="domain" description="C2H2-type" evidence="9">
    <location>
        <begin position="330"/>
        <end position="354"/>
    </location>
</feature>
<dbReference type="PROSITE" id="PS50157">
    <property type="entry name" value="ZINC_FINGER_C2H2_2"/>
    <property type="match status" value="2"/>
</dbReference>
<feature type="compositionally biased region" description="Acidic residues" evidence="7">
    <location>
        <begin position="569"/>
        <end position="578"/>
    </location>
</feature>
<dbReference type="PANTHER" id="PTHR23110:SF98">
    <property type="entry name" value="PRE-LOLA-G, ISOFORM C-RELATED"/>
    <property type="match status" value="1"/>
</dbReference>
<evidence type="ECO:0000313" key="10">
    <source>
        <dbReference type="EMBL" id="CAH0381586.1"/>
    </source>
</evidence>
<dbReference type="GO" id="GO:0008270">
    <property type="term" value="F:zinc ion binding"/>
    <property type="evidence" value="ECO:0007669"/>
    <property type="project" value="UniProtKB-KW"/>
</dbReference>
<feature type="region of interest" description="Disordered" evidence="7">
    <location>
        <begin position="420"/>
        <end position="466"/>
    </location>
</feature>
<evidence type="ECO:0000256" key="1">
    <source>
        <dbReference type="ARBA" id="ARBA00004123"/>
    </source>
</evidence>
<dbReference type="PANTHER" id="PTHR23110">
    <property type="entry name" value="BTB DOMAIN TRANSCRIPTION FACTOR"/>
    <property type="match status" value="1"/>
</dbReference>
<dbReference type="GO" id="GO:0006357">
    <property type="term" value="P:regulation of transcription by RNA polymerase II"/>
    <property type="evidence" value="ECO:0007669"/>
    <property type="project" value="TreeGrafter"/>
</dbReference>
<dbReference type="Gene3D" id="3.30.160.60">
    <property type="entry name" value="Classic Zinc Finger"/>
    <property type="match status" value="1"/>
</dbReference>
<sequence>MGGLAGPEQQYSLRWNDYHASILSSFRHLRDEEDFVDVTLACDGRSFTAHKVVLSACSPYFRTLLKANPCQHPIVILRDVREQDMKALLKFMYNGEVHIGEEQLPDFLKTAQTLQVRGLADVPGKEHPKFNPSGPNPVPWSVPSAESRLGGDEGMTPPPVKRSRSSDHMTSPSPSTTPNNISTPNNNNNNIESNQNNNCRDLILSQALENPSQLLNNSNMTIKLTSESSLHAHSTGEDSNSSDTELSERGHSVTGDGVKSEPNSDFNDHGSHPMDHARPPPNFPAALLGLQGLPGLLPGPSGMHGNNQDSNFVSRRSGLDMMRVRATDPRPCPKCGKIYRSAHTLRTHLEDKHTICPGYRCVLCGTVAKSRNSLHSHMSRQHRGISTKDLPVLPMPSPFDPELASRLLAKAGIKISPAELRARASPTGQTTPGLPRLDLKSRENSICGSEDPEDLTVHSNNNNNNHSAARFGSVELRALSPSPNYQSVISKFAGGNLSLTPSKDREVPGPSGPTGNPLLDTYLQMIAENSYHQLSAEQAAKVAAKISAEQRLALENNHMMDDTEYSSGAEDEFSEEEPEPIKAE</sequence>
<dbReference type="GO" id="GO:0030707">
    <property type="term" value="P:follicle cell of egg chamber development"/>
    <property type="evidence" value="ECO:0007669"/>
    <property type="project" value="UniProtKB-ARBA"/>
</dbReference>
<dbReference type="GO" id="GO:0005634">
    <property type="term" value="C:nucleus"/>
    <property type="evidence" value="ECO:0007669"/>
    <property type="project" value="UniProtKB-SubCell"/>
</dbReference>